<comment type="similarity">
    <text evidence="1 5">Belongs to the bacterial ribosomal protein bL28 family.</text>
</comment>
<proteinExistence type="inferred from homology"/>
<dbReference type="InterPro" id="IPR001383">
    <property type="entry name" value="Ribosomal_bL28_bact-type"/>
</dbReference>
<protein>
    <recommendedName>
        <fullName evidence="4 5">Large ribosomal subunit protein bL28</fullName>
    </recommendedName>
</protein>
<dbReference type="KEGG" id="bhb:M9394_01475"/>
<dbReference type="GO" id="GO:0006412">
    <property type="term" value="P:translation"/>
    <property type="evidence" value="ECO:0007669"/>
    <property type="project" value="UniProtKB-UniRule"/>
</dbReference>
<dbReference type="FunFam" id="2.30.170.40:FF:000001">
    <property type="entry name" value="50S ribosomal protein L28"/>
    <property type="match status" value="1"/>
</dbReference>
<organism evidence="8 9">
    <name type="scientific">Candidatus Blochmanniella camponoti</name>
    <dbReference type="NCBI Taxonomy" id="108080"/>
    <lineage>
        <taxon>Bacteria</taxon>
        <taxon>Pseudomonadati</taxon>
        <taxon>Pseudomonadota</taxon>
        <taxon>Gammaproteobacteria</taxon>
        <taxon>Enterobacterales</taxon>
        <taxon>Enterobacteriaceae</taxon>
        <taxon>ant endosymbionts</taxon>
        <taxon>Candidatus Blochmanniella</taxon>
    </lineage>
</organism>
<dbReference type="PANTHER" id="PTHR13528:SF2">
    <property type="entry name" value="LARGE RIBOSOMAL SUBUNIT PROTEIN BL28M"/>
    <property type="match status" value="1"/>
</dbReference>
<evidence type="ECO:0000256" key="6">
    <source>
        <dbReference type="SAM" id="MobiDB-lite"/>
    </source>
</evidence>
<name>A0AAE9L542_9ENTR</name>
<dbReference type="EMBL" id="CP097751">
    <property type="protein sequence ID" value="URJ27788.1"/>
    <property type="molecule type" value="Genomic_DNA"/>
</dbReference>
<evidence type="ECO:0000256" key="1">
    <source>
        <dbReference type="ARBA" id="ARBA00008760"/>
    </source>
</evidence>
<feature type="region of interest" description="Disordered" evidence="6">
    <location>
        <begin position="1"/>
        <end position="20"/>
    </location>
</feature>
<dbReference type="GO" id="GO:0003735">
    <property type="term" value="F:structural constituent of ribosome"/>
    <property type="evidence" value="ECO:0007669"/>
    <property type="project" value="InterPro"/>
</dbReference>
<dbReference type="Proteomes" id="UP001056323">
    <property type="component" value="Chromosome"/>
</dbReference>
<dbReference type="InterPro" id="IPR026569">
    <property type="entry name" value="Ribosomal_bL28"/>
</dbReference>
<dbReference type="HAMAP" id="MF_00373">
    <property type="entry name" value="Ribosomal_bL28"/>
    <property type="match status" value="1"/>
</dbReference>
<dbReference type="EMBL" id="CP097750">
    <property type="protein sequence ID" value="URJ24433.1"/>
    <property type="molecule type" value="Genomic_DNA"/>
</dbReference>
<dbReference type="NCBIfam" id="TIGR00009">
    <property type="entry name" value="L28"/>
    <property type="match status" value="1"/>
</dbReference>
<dbReference type="RefSeq" id="WP_250247164.1">
    <property type="nucleotide sequence ID" value="NZ_CP097749.1"/>
</dbReference>
<evidence type="ECO:0000256" key="3">
    <source>
        <dbReference type="ARBA" id="ARBA00023274"/>
    </source>
</evidence>
<gene>
    <name evidence="5 8" type="primary">rpmB</name>
    <name evidence="8" type="ORF">M9394_01475</name>
    <name evidence="7" type="ORF">M9404_02830</name>
</gene>
<dbReference type="PANTHER" id="PTHR13528">
    <property type="entry name" value="39S RIBOSOMAL PROTEIN L28, MITOCHONDRIAL"/>
    <property type="match status" value="1"/>
</dbReference>
<dbReference type="Gene3D" id="2.30.170.40">
    <property type="entry name" value="Ribosomal protein L28/L24"/>
    <property type="match status" value="1"/>
</dbReference>
<keyword evidence="10" id="KW-1185">Reference proteome</keyword>
<accession>A0AAE9L542</accession>
<dbReference type="AlphaFoldDB" id="A0AAE9L542"/>
<dbReference type="Pfam" id="PF00830">
    <property type="entry name" value="Ribosomal_L28"/>
    <property type="match status" value="1"/>
</dbReference>
<evidence type="ECO:0000313" key="7">
    <source>
        <dbReference type="EMBL" id="URJ24433.1"/>
    </source>
</evidence>
<keyword evidence="3 5" id="KW-0687">Ribonucleoprotein</keyword>
<keyword evidence="2 5" id="KW-0689">Ribosomal protein</keyword>
<evidence type="ECO:0000313" key="10">
    <source>
        <dbReference type="Proteomes" id="UP001056483"/>
    </source>
</evidence>
<dbReference type="Proteomes" id="UP001056483">
    <property type="component" value="Chromosome"/>
</dbReference>
<dbReference type="InterPro" id="IPR037147">
    <property type="entry name" value="Ribosomal_bL28_sf"/>
</dbReference>
<evidence type="ECO:0000313" key="8">
    <source>
        <dbReference type="EMBL" id="URJ27788.1"/>
    </source>
</evidence>
<dbReference type="SUPFAM" id="SSF143800">
    <property type="entry name" value="L28p-like"/>
    <property type="match status" value="1"/>
</dbReference>
<dbReference type="GO" id="GO:0022625">
    <property type="term" value="C:cytosolic large ribosomal subunit"/>
    <property type="evidence" value="ECO:0007669"/>
    <property type="project" value="TreeGrafter"/>
</dbReference>
<evidence type="ECO:0000256" key="2">
    <source>
        <dbReference type="ARBA" id="ARBA00022980"/>
    </source>
</evidence>
<sequence>MARVCQVTGKRPMNGNKRSHAMNATKRWFAPNIHSHRFWVASKKRFVALRLSTKGIKLIDKFGIEYFFTKIYPKKNK</sequence>
<dbReference type="InterPro" id="IPR034704">
    <property type="entry name" value="Ribosomal_bL28/bL31-like_sf"/>
</dbReference>
<evidence type="ECO:0000313" key="9">
    <source>
        <dbReference type="Proteomes" id="UP001056323"/>
    </source>
</evidence>
<evidence type="ECO:0000256" key="4">
    <source>
        <dbReference type="ARBA" id="ARBA00035174"/>
    </source>
</evidence>
<reference evidence="8" key="1">
    <citation type="submission" date="2022-05" db="EMBL/GenBank/DDBJ databases">
        <title>Impact of host demography and evolutionary history on endosymbiont molecular evolution: a test in carpenter ants (Genus Camponotus) and their Blochmannia endosymbionts.</title>
        <authorList>
            <person name="Manthey J.D."/>
            <person name="Giron J.C."/>
            <person name="Hruska J.P."/>
        </authorList>
    </citation>
    <scope>NUCLEOTIDE SEQUENCE</scope>
    <source>
        <strain evidence="8">C-049</strain>
        <strain evidence="7">C-050</strain>
    </source>
</reference>
<evidence type="ECO:0000256" key="5">
    <source>
        <dbReference type="HAMAP-Rule" id="MF_00373"/>
    </source>
</evidence>